<feature type="domain" description="DUF4283" evidence="1">
    <location>
        <begin position="3"/>
        <end position="61"/>
    </location>
</feature>
<dbReference type="InParanoid" id="A0A7N2LSZ9"/>
<evidence type="ECO:0000313" key="3">
    <source>
        <dbReference type="Proteomes" id="UP000594261"/>
    </source>
</evidence>
<proteinExistence type="predicted"/>
<reference evidence="2 3" key="1">
    <citation type="journal article" date="2016" name="G3 (Bethesda)">
        <title>First Draft Assembly and Annotation of the Genome of a California Endemic Oak Quercus lobata Nee (Fagaceae).</title>
        <authorList>
            <person name="Sork V.L."/>
            <person name="Fitz-Gibbon S.T."/>
            <person name="Puiu D."/>
            <person name="Crepeau M."/>
            <person name="Gugger P.F."/>
            <person name="Sherman R."/>
            <person name="Stevens K."/>
            <person name="Langley C.H."/>
            <person name="Pellegrini M."/>
            <person name="Salzberg S.L."/>
        </authorList>
    </citation>
    <scope>NUCLEOTIDE SEQUENCE [LARGE SCALE GENOMIC DNA]</scope>
    <source>
        <strain evidence="2 3">cv. SW786</strain>
    </source>
</reference>
<protein>
    <recommendedName>
        <fullName evidence="1">DUF4283 domain-containing protein</fullName>
    </recommendedName>
</protein>
<dbReference type="Gramene" id="QL05p060192:mrna">
    <property type="protein sequence ID" value="QL05p060192:mrna"/>
    <property type="gene ID" value="QL05p060192"/>
</dbReference>
<sequence>MDAVAGTFRQLWQSTDGFKIRGLEDHIVLFVFSNPADVNKIIQSEPWCFDKHLVVMKKYDNDGPIHDILFTQATFWVQVHDNPVRSCGDFGECMGTRFGLVSSMNGCLRFVIGVVAYTTMIRILRNGFKAKEIDRDLRKFDSLVGKNAGGDNMVVEKLSLQSRDIHLDYGAEFSGIIKAGVVDHLSCDKVLQIRGPPTKVLGPLDGTLAYSKLVTPTIPHLIPSVTKPGDSLQDIPNCLWSSREVKS</sequence>
<accession>A0A7N2LSZ9</accession>
<name>A0A7N2LSZ9_QUELO</name>
<dbReference type="InterPro" id="IPR025558">
    <property type="entry name" value="DUF4283"/>
</dbReference>
<evidence type="ECO:0000259" key="1">
    <source>
        <dbReference type="Pfam" id="PF14111"/>
    </source>
</evidence>
<evidence type="ECO:0000313" key="2">
    <source>
        <dbReference type="EnsemblPlants" id="QL05p060192:mrna"/>
    </source>
</evidence>
<dbReference type="EnsemblPlants" id="QL05p060192:mrna">
    <property type="protein sequence ID" value="QL05p060192:mrna"/>
    <property type="gene ID" value="QL05p060192"/>
</dbReference>
<dbReference type="AlphaFoldDB" id="A0A7N2LSZ9"/>
<dbReference type="EMBL" id="LRBV02000005">
    <property type="status" value="NOT_ANNOTATED_CDS"/>
    <property type="molecule type" value="Genomic_DNA"/>
</dbReference>
<dbReference type="Proteomes" id="UP000594261">
    <property type="component" value="Chromosome 5"/>
</dbReference>
<keyword evidence="3" id="KW-1185">Reference proteome</keyword>
<organism evidence="2 3">
    <name type="scientific">Quercus lobata</name>
    <name type="common">Valley oak</name>
    <dbReference type="NCBI Taxonomy" id="97700"/>
    <lineage>
        <taxon>Eukaryota</taxon>
        <taxon>Viridiplantae</taxon>
        <taxon>Streptophyta</taxon>
        <taxon>Embryophyta</taxon>
        <taxon>Tracheophyta</taxon>
        <taxon>Spermatophyta</taxon>
        <taxon>Magnoliopsida</taxon>
        <taxon>eudicotyledons</taxon>
        <taxon>Gunneridae</taxon>
        <taxon>Pentapetalae</taxon>
        <taxon>rosids</taxon>
        <taxon>fabids</taxon>
        <taxon>Fagales</taxon>
        <taxon>Fagaceae</taxon>
        <taxon>Quercus</taxon>
    </lineage>
</organism>
<reference evidence="2" key="2">
    <citation type="submission" date="2021-01" db="UniProtKB">
        <authorList>
            <consortium name="EnsemblPlants"/>
        </authorList>
    </citation>
    <scope>IDENTIFICATION</scope>
</reference>
<dbReference type="Pfam" id="PF14111">
    <property type="entry name" value="DUF4283"/>
    <property type="match status" value="1"/>
</dbReference>